<dbReference type="SUPFAM" id="SSF56112">
    <property type="entry name" value="Protein kinase-like (PK-like)"/>
    <property type="match status" value="1"/>
</dbReference>
<keyword evidence="5 6" id="KW-0067">ATP-binding</keyword>
<dbReference type="Gene3D" id="1.10.510.10">
    <property type="entry name" value="Transferase(Phosphotransferase) domain 1"/>
    <property type="match status" value="2"/>
</dbReference>
<sequence>MTLGDESEEACPGDVSIDPPYDVMGDQPQFLQELAGDVYLDMANVNMGQRLGEGGFAVVHKAELKTEDGTHTVAIKALKPGVIEDNEDMKELIQEANLLRKVHHRYIVGFCGVGSSETESVEAMRGSVFFAEEFMAGGTLKHLIMKQMKQKLPRRYKLTEALRWCIQIAEALSYLHNSTPVIVHRDMKPENVLLTTTDTEIAEAKIADFGLHKRLSKIHKKRHSSHALDELTAMLQNMEASQCAEGSSPKEAPSDTERDGTILIDKQRHDSPTTQEKMDGVGGGKNVKKGKNVRHRRRNIKLDGSMLGILGSVAGSSVTGMAGSLMYIAPEVLQNQKYNEKVDVFGFAVVMYELFRMELTIVRLLAPCKGIGNAQTKQAIRRYALSVSRGLREPIPQHWPPAIRNLIRQSWCQDPKKRPSIQVVLGRLTEIAASGVVEKMDEYIDRHAEDQDSPTCGCCTVS</sequence>
<evidence type="ECO:0000256" key="1">
    <source>
        <dbReference type="ARBA" id="ARBA00022527"/>
    </source>
</evidence>
<dbReference type="PROSITE" id="PS00108">
    <property type="entry name" value="PROTEIN_KINASE_ST"/>
    <property type="match status" value="1"/>
</dbReference>
<dbReference type="InterPro" id="IPR000719">
    <property type="entry name" value="Prot_kinase_dom"/>
</dbReference>
<protein>
    <recommendedName>
        <fullName evidence="9">Protein kinase domain-containing protein</fullName>
    </recommendedName>
</protein>
<keyword evidence="11" id="KW-1185">Reference proteome</keyword>
<keyword evidence="4" id="KW-0418">Kinase</keyword>
<gene>
    <name evidence="10" type="ORF">OSTQU699_LOCUS7543</name>
</gene>
<dbReference type="PANTHER" id="PTHR44329">
    <property type="entry name" value="SERINE/THREONINE-PROTEIN KINASE TNNI3K-RELATED"/>
    <property type="match status" value="1"/>
</dbReference>
<evidence type="ECO:0000256" key="4">
    <source>
        <dbReference type="ARBA" id="ARBA00022777"/>
    </source>
</evidence>
<evidence type="ECO:0000259" key="9">
    <source>
        <dbReference type="PROSITE" id="PS50011"/>
    </source>
</evidence>
<feature type="region of interest" description="Disordered" evidence="8">
    <location>
        <begin position="240"/>
        <end position="293"/>
    </location>
</feature>
<keyword evidence="2" id="KW-0808">Transferase</keyword>
<dbReference type="GO" id="GO:0005524">
    <property type="term" value="F:ATP binding"/>
    <property type="evidence" value="ECO:0007669"/>
    <property type="project" value="UniProtKB-UniRule"/>
</dbReference>
<dbReference type="Proteomes" id="UP000708148">
    <property type="component" value="Unassembled WGS sequence"/>
</dbReference>
<evidence type="ECO:0000256" key="3">
    <source>
        <dbReference type="ARBA" id="ARBA00022741"/>
    </source>
</evidence>
<accession>A0A8S1J7Z6</accession>
<dbReference type="GO" id="GO:0004674">
    <property type="term" value="F:protein serine/threonine kinase activity"/>
    <property type="evidence" value="ECO:0007669"/>
    <property type="project" value="UniProtKB-KW"/>
</dbReference>
<dbReference type="InterPro" id="IPR001245">
    <property type="entry name" value="Ser-Thr/Tyr_kinase_cat_dom"/>
</dbReference>
<evidence type="ECO:0000256" key="6">
    <source>
        <dbReference type="PROSITE-ProRule" id="PRU10141"/>
    </source>
</evidence>
<dbReference type="InterPro" id="IPR011009">
    <property type="entry name" value="Kinase-like_dom_sf"/>
</dbReference>
<dbReference type="AlphaFoldDB" id="A0A8S1J7Z6"/>
<dbReference type="PROSITE" id="PS50011">
    <property type="entry name" value="PROTEIN_KINASE_DOM"/>
    <property type="match status" value="1"/>
</dbReference>
<comment type="similarity">
    <text evidence="7">Belongs to the protein kinase superfamily.</text>
</comment>
<comment type="caution">
    <text evidence="10">The sequence shown here is derived from an EMBL/GenBank/DDBJ whole genome shotgun (WGS) entry which is preliminary data.</text>
</comment>
<dbReference type="EMBL" id="CAJHUC010001734">
    <property type="protein sequence ID" value="CAD7702186.1"/>
    <property type="molecule type" value="Genomic_DNA"/>
</dbReference>
<feature type="compositionally biased region" description="Basic and acidic residues" evidence="8">
    <location>
        <begin position="252"/>
        <end position="279"/>
    </location>
</feature>
<evidence type="ECO:0000256" key="5">
    <source>
        <dbReference type="ARBA" id="ARBA00022840"/>
    </source>
</evidence>
<dbReference type="PROSITE" id="PS00107">
    <property type="entry name" value="PROTEIN_KINASE_ATP"/>
    <property type="match status" value="1"/>
</dbReference>
<evidence type="ECO:0000256" key="8">
    <source>
        <dbReference type="SAM" id="MobiDB-lite"/>
    </source>
</evidence>
<dbReference type="InterPro" id="IPR017441">
    <property type="entry name" value="Protein_kinase_ATP_BS"/>
</dbReference>
<proteinExistence type="inferred from homology"/>
<name>A0A8S1J7Z6_9CHLO</name>
<feature type="domain" description="Protein kinase" evidence="9">
    <location>
        <begin position="45"/>
        <end position="444"/>
    </location>
</feature>
<dbReference type="OrthoDB" id="508192at2759"/>
<reference evidence="10" key="1">
    <citation type="submission" date="2020-12" db="EMBL/GenBank/DDBJ databases">
        <authorList>
            <person name="Iha C."/>
        </authorList>
    </citation>
    <scope>NUCLEOTIDE SEQUENCE</scope>
</reference>
<dbReference type="PANTHER" id="PTHR44329:SF289">
    <property type="entry name" value="SERINE_THREONINE-PROTEIN KINASE VIK"/>
    <property type="match status" value="1"/>
</dbReference>
<keyword evidence="1 7" id="KW-0723">Serine/threonine-protein kinase</keyword>
<evidence type="ECO:0000256" key="2">
    <source>
        <dbReference type="ARBA" id="ARBA00022679"/>
    </source>
</evidence>
<dbReference type="SMART" id="SM00220">
    <property type="entry name" value="S_TKc"/>
    <property type="match status" value="1"/>
</dbReference>
<evidence type="ECO:0000256" key="7">
    <source>
        <dbReference type="RuleBase" id="RU000304"/>
    </source>
</evidence>
<evidence type="ECO:0000313" key="10">
    <source>
        <dbReference type="EMBL" id="CAD7702186.1"/>
    </source>
</evidence>
<dbReference type="Pfam" id="PF07714">
    <property type="entry name" value="PK_Tyr_Ser-Thr"/>
    <property type="match status" value="2"/>
</dbReference>
<feature type="binding site" evidence="6">
    <location>
        <position position="76"/>
    </location>
    <ligand>
        <name>ATP</name>
        <dbReference type="ChEBI" id="CHEBI:30616"/>
    </ligand>
</feature>
<organism evidence="10 11">
    <name type="scientific">Ostreobium quekettii</name>
    <dbReference type="NCBI Taxonomy" id="121088"/>
    <lineage>
        <taxon>Eukaryota</taxon>
        <taxon>Viridiplantae</taxon>
        <taxon>Chlorophyta</taxon>
        <taxon>core chlorophytes</taxon>
        <taxon>Ulvophyceae</taxon>
        <taxon>TCBD clade</taxon>
        <taxon>Bryopsidales</taxon>
        <taxon>Ostreobineae</taxon>
        <taxon>Ostreobiaceae</taxon>
        <taxon>Ostreobium</taxon>
    </lineage>
</organism>
<dbReference type="InterPro" id="IPR008271">
    <property type="entry name" value="Ser/Thr_kinase_AS"/>
</dbReference>
<dbReference type="InterPro" id="IPR051681">
    <property type="entry name" value="Ser/Thr_Kinases-Pseudokinases"/>
</dbReference>
<evidence type="ECO:0000313" key="11">
    <source>
        <dbReference type="Proteomes" id="UP000708148"/>
    </source>
</evidence>
<keyword evidence="3 6" id="KW-0547">Nucleotide-binding</keyword>